<evidence type="ECO:0000256" key="1">
    <source>
        <dbReference type="ARBA" id="ARBA00004429"/>
    </source>
</evidence>
<dbReference type="GeneID" id="99795173"/>
<feature type="binding site" evidence="22">
    <location>
        <position position="87"/>
    </location>
    <ligand>
        <name>ATP</name>
        <dbReference type="ChEBI" id="CHEBI:30616"/>
    </ligand>
</feature>
<feature type="transmembrane region" description="Helical" evidence="24">
    <location>
        <begin position="110"/>
        <end position="127"/>
    </location>
</feature>
<accession>A0A2N8SJV9</accession>
<keyword evidence="18" id="KW-0594">Phospholipid biosynthesis</keyword>
<evidence type="ECO:0000256" key="12">
    <source>
        <dbReference type="ARBA" id="ARBA00022777"/>
    </source>
</evidence>
<keyword evidence="8 24" id="KW-0808">Transferase</keyword>
<feature type="transmembrane region" description="Helical" evidence="24">
    <location>
        <begin position="68"/>
        <end position="90"/>
    </location>
</feature>
<feature type="binding site" evidence="21">
    <location>
        <position position="80"/>
    </location>
    <ligand>
        <name>substrate</name>
    </ligand>
</feature>
<evidence type="ECO:0000313" key="26">
    <source>
        <dbReference type="Proteomes" id="UP001138989"/>
    </source>
</evidence>
<organism evidence="25 26">
    <name type="scientific">Stutzerimonas kunmingensis</name>
    <dbReference type="NCBI Taxonomy" id="1211807"/>
    <lineage>
        <taxon>Bacteria</taxon>
        <taxon>Pseudomonadati</taxon>
        <taxon>Pseudomonadota</taxon>
        <taxon>Gammaproteobacteria</taxon>
        <taxon>Pseudomonadales</taxon>
        <taxon>Pseudomonadaceae</taxon>
        <taxon>Stutzerimonas</taxon>
    </lineage>
</organism>
<keyword evidence="17 24" id="KW-0472">Membrane</keyword>
<evidence type="ECO:0000256" key="10">
    <source>
        <dbReference type="ARBA" id="ARBA00022723"/>
    </source>
</evidence>
<evidence type="ECO:0000256" key="3">
    <source>
        <dbReference type="ARBA" id="ARBA00012133"/>
    </source>
</evidence>
<dbReference type="GO" id="GO:0046872">
    <property type="term" value="F:metal ion binding"/>
    <property type="evidence" value="ECO:0007669"/>
    <property type="project" value="UniProtKB-KW"/>
</dbReference>
<comment type="caution">
    <text evidence="24">Lacks conserved residue(s) required for the propagation of feature annotation.</text>
</comment>
<keyword evidence="13 22" id="KW-0067">ATP-binding</keyword>
<keyword evidence="6" id="KW-0444">Lipid biosynthesis</keyword>
<dbReference type="GO" id="GO:0004143">
    <property type="term" value="F:ATP-dependent diacylglycerol kinase activity"/>
    <property type="evidence" value="ECO:0007669"/>
    <property type="project" value="UniProtKB-EC"/>
</dbReference>
<dbReference type="PANTHER" id="PTHR34299:SF1">
    <property type="entry name" value="DIACYLGLYCEROL KINASE"/>
    <property type="match status" value="1"/>
</dbReference>
<keyword evidence="16 24" id="KW-0443">Lipid metabolism</keyword>
<comment type="caution">
    <text evidence="25">The sequence shown here is derived from an EMBL/GenBank/DDBJ whole genome shotgun (WGS) entry which is preliminary data.</text>
</comment>
<reference evidence="25" key="1">
    <citation type="submission" date="2021-08" db="EMBL/GenBank/DDBJ databases">
        <title>Isolation and characterization of neutrophilic mixotrophic iron-oxidizing bacteria from deep-sea hydrothermal vents.</title>
        <authorList>
            <person name="He Y."/>
        </authorList>
    </citation>
    <scope>NUCLEOTIDE SEQUENCE</scope>
    <source>
        <strain evidence="25">IOP_13</strain>
    </source>
</reference>
<evidence type="ECO:0000256" key="9">
    <source>
        <dbReference type="ARBA" id="ARBA00022692"/>
    </source>
</evidence>
<dbReference type="GO" id="GO:0005886">
    <property type="term" value="C:plasma membrane"/>
    <property type="evidence" value="ECO:0007669"/>
    <property type="project" value="UniProtKB-SubCell"/>
</dbReference>
<dbReference type="RefSeq" id="WP_048512741.1">
    <property type="nucleotide sequence ID" value="NZ_CP090366.1"/>
</dbReference>
<keyword evidence="19 24" id="KW-1208">Phospholipid metabolism</keyword>
<evidence type="ECO:0000313" key="25">
    <source>
        <dbReference type="EMBL" id="MCD1607704.1"/>
    </source>
</evidence>
<evidence type="ECO:0000256" key="23">
    <source>
        <dbReference type="PIRSR" id="PIRSR600829-4"/>
    </source>
</evidence>
<evidence type="ECO:0000256" key="6">
    <source>
        <dbReference type="ARBA" id="ARBA00022516"/>
    </source>
</evidence>
<feature type="binding site" evidence="22">
    <location>
        <position position="27"/>
    </location>
    <ligand>
        <name>ATP</name>
        <dbReference type="ChEBI" id="CHEBI:30616"/>
    </ligand>
</feature>
<keyword evidence="9 24" id="KW-0812">Transmembrane</keyword>
<feature type="binding site" evidence="22">
    <location>
        <begin position="105"/>
        <end position="106"/>
    </location>
    <ligand>
        <name>ATP</name>
        <dbReference type="ChEBI" id="CHEBI:30616"/>
    </ligand>
</feature>
<comment type="subcellular location">
    <subcellularLocation>
        <location evidence="1 24">Cell inner membrane</location>
        <topology evidence="1 24">Multi-pass membrane protein</topology>
    </subcellularLocation>
</comment>
<dbReference type="Gene3D" id="1.10.287.3610">
    <property type="match status" value="1"/>
</dbReference>
<keyword evidence="7 24" id="KW-0997">Cell inner membrane</keyword>
<evidence type="ECO:0000256" key="20">
    <source>
        <dbReference type="PIRSR" id="PIRSR600829-1"/>
    </source>
</evidence>
<sequence>MSSIEELNAQSLKGHSGLRRILRALGYSIAGIRAAIVGEAAFRQLLLLNAVLIPLAFTLDVSRIERLLLVIVPLLTLVVELVNSAIEAAIDRISLELHPLSKNAKDMGSAAQLLSLVMVAVTWVMILY</sequence>
<evidence type="ECO:0000256" key="17">
    <source>
        <dbReference type="ARBA" id="ARBA00023136"/>
    </source>
</evidence>
<dbReference type="InterPro" id="IPR033718">
    <property type="entry name" value="DAGK_prok"/>
</dbReference>
<evidence type="ECO:0000256" key="16">
    <source>
        <dbReference type="ARBA" id="ARBA00023098"/>
    </source>
</evidence>
<dbReference type="EMBL" id="JAINWF010000004">
    <property type="protein sequence ID" value="MCD1607704.1"/>
    <property type="molecule type" value="Genomic_DNA"/>
</dbReference>
<evidence type="ECO:0000256" key="18">
    <source>
        <dbReference type="ARBA" id="ARBA00023209"/>
    </source>
</evidence>
<comment type="catalytic activity">
    <reaction evidence="24">
        <text>a 1,2-diacyl-sn-glycerol + ATP = a 1,2-diacyl-sn-glycero-3-phosphate + ADP + H(+)</text>
        <dbReference type="Rhea" id="RHEA:10272"/>
        <dbReference type="ChEBI" id="CHEBI:15378"/>
        <dbReference type="ChEBI" id="CHEBI:17815"/>
        <dbReference type="ChEBI" id="CHEBI:30616"/>
        <dbReference type="ChEBI" id="CHEBI:58608"/>
        <dbReference type="ChEBI" id="CHEBI:456216"/>
        <dbReference type="EC" id="2.7.1.107"/>
    </reaction>
</comment>
<accession>A0A1I3PAQ2</accession>
<evidence type="ECO:0000256" key="5">
    <source>
        <dbReference type="ARBA" id="ARBA00022475"/>
    </source>
</evidence>
<evidence type="ECO:0000256" key="4">
    <source>
        <dbReference type="ARBA" id="ARBA00017575"/>
    </source>
</evidence>
<feature type="binding site" evidence="21">
    <location>
        <position position="20"/>
    </location>
    <ligand>
        <name>substrate</name>
    </ligand>
</feature>
<keyword evidence="15 24" id="KW-1133">Transmembrane helix</keyword>
<feature type="active site" description="Proton acceptor" evidence="20">
    <location>
        <position position="80"/>
    </location>
</feature>
<dbReference type="AlphaFoldDB" id="A0A2N8SJV9"/>
<dbReference type="Pfam" id="PF01219">
    <property type="entry name" value="DAGK_prokar"/>
    <property type="match status" value="1"/>
</dbReference>
<evidence type="ECO:0000256" key="22">
    <source>
        <dbReference type="PIRSR" id="PIRSR600829-3"/>
    </source>
</evidence>
<dbReference type="EC" id="2.7.1.107" evidence="3 24"/>
<dbReference type="InterPro" id="IPR000829">
    <property type="entry name" value="DAGK"/>
</dbReference>
<keyword evidence="12 24" id="KW-0418">Kinase</keyword>
<keyword evidence="10 23" id="KW-0479">Metal-binding</keyword>
<evidence type="ECO:0000256" key="13">
    <source>
        <dbReference type="ARBA" id="ARBA00022840"/>
    </source>
</evidence>
<keyword evidence="14 23" id="KW-0460">Magnesium</keyword>
<dbReference type="GO" id="GO:0006654">
    <property type="term" value="P:phosphatidic acid biosynthetic process"/>
    <property type="evidence" value="ECO:0007669"/>
    <property type="project" value="InterPro"/>
</dbReference>
<feature type="binding site" evidence="22">
    <location>
        <position position="39"/>
    </location>
    <ligand>
        <name>ATP</name>
        <dbReference type="ChEBI" id="CHEBI:30616"/>
    </ligand>
</feature>
<feature type="binding site" evidence="23">
    <location>
        <position position="87"/>
    </location>
    <ligand>
        <name>a divalent metal cation</name>
        <dbReference type="ChEBI" id="CHEBI:60240"/>
    </ligand>
</feature>
<gene>
    <name evidence="25" type="ORF">K7H17_07465</name>
</gene>
<dbReference type="CDD" id="cd14264">
    <property type="entry name" value="DAGK_IM"/>
    <property type="match status" value="1"/>
</dbReference>
<evidence type="ECO:0000256" key="2">
    <source>
        <dbReference type="ARBA" id="ARBA00005967"/>
    </source>
</evidence>
<evidence type="ECO:0000256" key="11">
    <source>
        <dbReference type="ARBA" id="ARBA00022741"/>
    </source>
</evidence>
<comment type="cofactor">
    <cofactor evidence="23">
        <name>Mg(2+)</name>
        <dbReference type="ChEBI" id="CHEBI:18420"/>
    </cofactor>
    <text evidence="23">Mn(2+), Zn(2+), Cd(2+) and Co(2+) support activity to lesser extents.</text>
</comment>
<evidence type="ECO:0000256" key="7">
    <source>
        <dbReference type="ARBA" id="ARBA00022519"/>
    </source>
</evidence>
<evidence type="ECO:0000256" key="8">
    <source>
        <dbReference type="ARBA" id="ARBA00022679"/>
    </source>
</evidence>
<dbReference type="GO" id="GO:0005524">
    <property type="term" value="F:ATP binding"/>
    <property type="evidence" value="ECO:0007669"/>
    <property type="project" value="UniProtKB-KW"/>
</dbReference>
<feature type="binding site" evidence="22">
    <location>
        <position position="20"/>
    </location>
    <ligand>
        <name>ATP</name>
        <dbReference type="ChEBI" id="CHEBI:30616"/>
    </ligand>
</feature>
<comment type="function">
    <text evidence="24">Catalyzes the ATP-dependent phosphorylation of sn-l,2-diacylglycerol (DAG) to phosphatidic acid. Involved in the recycling of diacylglycerol produced as a by-product during membrane-derived oligosaccharide (MDO) biosynthesis.</text>
</comment>
<feature type="binding site" evidence="22">
    <location>
        <begin position="96"/>
        <end position="98"/>
    </location>
    <ligand>
        <name>ATP</name>
        <dbReference type="ChEBI" id="CHEBI:30616"/>
    </ligand>
</feature>
<feature type="binding site" evidence="21">
    <location>
        <position position="109"/>
    </location>
    <ligand>
        <name>substrate</name>
    </ligand>
</feature>
<feature type="binding site" evidence="23">
    <location>
        <position position="39"/>
    </location>
    <ligand>
        <name>a divalent metal cation</name>
        <dbReference type="ChEBI" id="CHEBI:60240"/>
    </ligand>
</feature>
<evidence type="ECO:0000256" key="21">
    <source>
        <dbReference type="PIRSR" id="PIRSR600829-2"/>
    </source>
</evidence>
<keyword evidence="5" id="KW-1003">Cell membrane</keyword>
<protein>
    <recommendedName>
        <fullName evidence="4 24">Diacylglycerol kinase</fullName>
        <ecNumber evidence="3 24">2.7.1.107</ecNumber>
    </recommendedName>
</protein>
<evidence type="ECO:0000256" key="14">
    <source>
        <dbReference type="ARBA" id="ARBA00022842"/>
    </source>
</evidence>
<evidence type="ECO:0000256" key="19">
    <source>
        <dbReference type="ARBA" id="ARBA00023264"/>
    </source>
</evidence>
<proteinExistence type="inferred from homology"/>
<keyword evidence="11 22" id="KW-0547">Nucleotide-binding</keyword>
<feature type="binding site" evidence="21">
    <location>
        <position position="66"/>
    </location>
    <ligand>
        <name>substrate</name>
    </ligand>
</feature>
<name>A0A2N8SJV9_9GAMM</name>
<keyword evidence="26" id="KW-1185">Reference proteome</keyword>
<dbReference type="InterPro" id="IPR036945">
    <property type="entry name" value="DAGK_sf"/>
</dbReference>
<comment type="similarity">
    <text evidence="2 24">Belongs to the bacterial diacylglycerol kinase family.</text>
</comment>
<evidence type="ECO:0000256" key="15">
    <source>
        <dbReference type="ARBA" id="ARBA00022989"/>
    </source>
</evidence>
<dbReference type="PANTHER" id="PTHR34299">
    <property type="entry name" value="DIACYLGLYCEROL KINASE"/>
    <property type="match status" value="1"/>
</dbReference>
<evidence type="ECO:0000256" key="24">
    <source>
        <dbReference type="RuleBase" id="RU363065"/>
    </source>
</evidence>
<dbReference type="Proteomes" id="UP001138989">
    <property type="component" value="Unassembled WGS sequence"/>
</dbReference>